<dbReference type="RefSeq" id="WP_069478861.1">
    <property type="nucleotide sequence ID" value="NZ_CP017111.1"/>
</dbReference>
<keyword evidence="2" id="KW-1185">Reference proteome</keyword>
<accession>A0A1D7TN14</accession>
<dbReference type="PATRIC" id="fig|1193502.14.peg.2588"/>
<protein>
    <submittedName>
        <fullName evidence="1">Uncharacterized protein</fullName>
    </submittedName>
</protein>
<evidence type="ECO:0000313" key="1">
    <source>
        <dbReference type="EMBL" id="AOO66314.1"/>
    </source>
</evidence>
<gene>
    <name evidence="1" type="ORF">SHALO_2555</name>
</gene>
<organism evidence="1 2">
    <name type="scientific">Sulfurospirillum halorespirans DSM 13726</name>
    <dbReference type="NCBI Taxonomy" id="1193502"/>
    <lineage>
        <taxon>Bacteria</taxon>
        <taxon>Pseudomonadati</taxon>
        <taxon>Campylobacterota</taxon>
        <taxon>Epsilonproteobacteria</taxon>
        <taxon>Campylobacterales</taxon>
        <taxon>Sulfurospirillaceae</taxon>
        <taxon>Sulfurospirillum</taxon>
    </lineage>
</organism>
<evidence type="ECO:0000313" key="2">
    <source>
        <dbReference type="Proteomes" id="UP000094609"/>
    </source>
</evidence>
<proteinExistence type="predicted"/>
<name>A0A1D7TN14_9BACT</name>
<sequence length="148" mass="17195">MSEAHSTLTEISQRFDSEDLALLAKHPDLHFTINNYELFTHHVFSRVKRQNPDKSVVQEAVRIVIQSEECAEALHLYPTWKMIEGRVDVEACEEISRAIDVLETQECKHIYLLFPRSANFRKHVPVRSPKLDALGLDYTLKLVPYTIY</sequence>
<dbReference type="AlphaFoldDB" id="A0A1D7TN14"/>
<dbReference type="KEGG" id="shal:SHALO_2555"/>
<reference evidence="2" key="1">
    <citation type="submission" date="2016-08" db="EMBL/GenBank/DDBJ databases">
        <title>Complete genome sequence of the organohalide-respiring Epsilonproteobacterium Sulfurospirillum halorespirans.</title>
        <authorList>
            <person name="Goris T."/>
            <person name="Zimmermann J."/>
            <person name="Schenz B."/>
            <person name="Lemos M."/>
            <person name="Hackermueller J."/>
            <person name="Diekert G."/>
        </authorList>
    </citation>
    <scope>NUCLEOTIDE SEQUENCE [LARGE SCALE GENOMIC DNA]</scope>
    <source>
        <strain>DSM 13726</strain>
        <strain evidence="2">PCE-M2</strain>
    </source>
</reference>
<dbReference type="STRING" id="1193502.SHALO_2555"/>
<dbReference type="Proteomes" id="UP000094609">
    <property type="component" value="Chromosome"/>
</dbReference>
<dbReference type="EMBL" id="CP017111">
    <property type="protein sequence ID" value="AOO66314.1"/>
    <property type="molecule type" value="Genomic_DNA"/>
</dbReference>